<evidence type="ECO:0000313" key="3">
    <source>
        <dbReference type="Proteomes" id="UP001620645"/>
    </source>
</evidence>
<dbReference type="EMBL" id="JBICCN010000143">
    <property type="protein sequence ID" value="KAL3090034.1"/>
    <property type="molecule type" value="Genomic_DNA"/>
</dbReference>
<dbReference type="AlphaFoldDB" id="A0ABD2JHC9"/>
<feature type="compositionally biased region" description="Basic and acidic residues" evidence="1">
    <location>
        <begin position="289"/>
        <end position="303"/>
    </location>
</feature>
<reference evidence="2 3" key="1">
    <citation type="submission" date="2024-10" db="EMBL/GenBank/DDBJ databases">
        <authorList>
            <person name="Kim D."/>
        </authorList>
    </citation>
    <scope>NUCLEOTIDE SEQUENCE [LARGE SCALE GENOMIC DNA]</scope>
    <source>
        <strain evidence="2">Taebaek</strain>
    </source>
</reference>
<feature type="compositionally biased region" description="Basic and acidic residues" evidence="1">
    <location>
        <begin position="393"/>
        <end position="416"/>
    </location>
</feature>
<organism evidence="2 3">
    <name type="scientific">Heterodera schachtii</name>
    <name type="common">Sugarbeet cyst nematode worm</name>
    <name type="synonym">Tylenchus schachtii</name>
    <dbReference type="NCBI Taxonomy" id="97005"/>
    <lineage>
        <taxon>Eukaryota</taxon>
        <taxon>Metazoa</taxon>
        <taxon>Ecdysozoa</taxon>
        <taxon>Nematoda</taxon>
        <taxon>Chromadorea</taxon>
        <taxon>Rhabditida</taxon>
        <taxon>Tylenchina</taxon>
        <taxon>Tylenchomorpha</taxon>
        <taxon>Tylenchoidea</taxon>
        <taxon>Heteroderidae</taxon>
        <taxon>Heteroderinae</taxon>
        <taxon>Heterodera</taxon>
    </lineage>
</organism>
<feature type="region of interest" description="Disordered" evidence="1">
    <location>
        <begin position="289"/>
        <end position="324"/>
    </location>
</feature>
<sequence length="1219" mass="141139">MTNESAFVRVRRFLLRRSDAPLADNGNFLQFGTALLIDYMIKFGNHLRNDWPKMPPGIASLATKIAVFRRDAFRHFGSARHFCVMLKLMLFGTRTKQTLLAKKEKTLLKLRTDECDERKAREKLIEGSSGTELGELIEFAIAGMVKASPARFRSLIKCSGAKRRFARLIGTPERLKAFVKRFNLTALFAENAFTSDDSLWDHYFCALQKADTLAGKAHKISADLAVFVRWVQRHLSAAGRDRRLLPNFFEFVDEFYEEIFDLDQMQLTVREHFLRRKLIVETKKYAEENLGGKRSEKSGEKKGTKVIRNGKKQFDGGEMKPTEEEIGQIGPWIWQLHNAELRRILETNYCNDEEEEQEEEEEYGGGETEESSEEEEKKEEEEIEVKEEEEEEESKKGNKEGKEKLREKGKEKESMGKSDQNQAEDDNVDHDHDQQQQMDDDDPFDQTQKQADQTDGQAKSEQCEADQTDSDQTEEDTMLSDLNEDDGNGGEENPNSLGFGYTSAECPPKEMPLKMLQEIDRKNVIDPEQHHLMGNYLQLFWHGNENFLPLSPQNSVIMKITQILATIAFYRNCAMELFALSDLYTENGTFSAKIGDYRQKWAVTQMTESEIMGENICKIYQFIYEMVNDEELKATGAVWEQYLARNVVKIGQMEAKEQIKKRIVLMSSDKHWHSIDCAERKNADDFLDALLSSASLMEVVHTFTFVRLLAQFSQMRAIFCRGTEREILWLKHWIRVFISDTALTRLEMLSPEAMHYGSGYCRGGESCPKLQQVRTVSDQRLQYLIHGLRLLINNQTEARPAVGSRSLDTKLHFPDHMIIANLFVLLLNQLEFKSGTFEAQNAEIRCSSPLLLAGVKKQEKKLLENGAKQFKEDPKIYRILLEKIAKEKKTFYAKLKMAEDGAFLLSVREAMCRMFELFMLLQKINQGKEQDAGVTEAEIGKLNLDECAEEKYVEKYGEKEVDAFFEKLSLILGAKTRLLKYLNTKTTMAFLPNIWDNDQNKQLIKWLWMDGTMVDELFYNDPLLSAQYSELLSTLVRKYDVGSWHNLKLNLDLFVFVRWMDAKILQQKEQKNALRCANFWARNKFLLAILYDRLFDEHSDEMPTFEICQTNFLNEFYLFLDSLLSAKNAKSEKAMENGLRKIIEKTEQIYELLKVTAQLKIVKYSQMEQYKHFEGLMMEKHVETINELMAKDGQFKEQLQFGEGKEKPKKGKSQQGKSN</sequence>
<feature type="region of interest" description="Disordered" evidence="1">
    <location>
        <begin position="349"/>
        <end position="504"/>
    </location>
</feature>
<feature type="region of interest" description="Disordered" evidence="1">
    <location>
        <begin position="1199"/>
        <end position="1219"/>
    </location>
</feature>
<evidence type="ECO:0000256" key="1">
    <source>
        <dbReference type="SAM" id="MobiDB-lite"/>
    </source>
</evidence>
<feature type="compositionally biased region" description="Acidic residues" evidence="1">
    <location>
        <begin position="351"/>
        <end position="392"/>
    </location>
</feature>
<dbReference type="PANTHER" id="PTHR36812:SF9">
    <property type="entry name" value="MYB-LIKE PROTEIN X ISOFORM X1"/>
    <property type="match status" value="1"/>
</dbReference>
<feature type="compositionally biased region" description="Polar residues" evidence="1">
    <location>
        <begin position="451"/>
        <end position="460"/>
    </location>
</feature>
<evidence type="ECO:0000313" key="2">
    <source>
        <dbReference type="EMBL" id="KAL3090034.1"/>
    </source>
</evidence>
<dbReference type="PANTHER" id="PTHR36812">
    <property type="entry name" value="NEUROFILAMENT TRIPLET M PROTEIN-LIKE PROTEIN"/>
    <property type="match status" value="1"/>
</dbReference>
<keyword evidence="3" id="KW-1185">Reference proteome</keyword>
<proteinExistence type="predicted"/>
<gene>
    <name evidence="2" type="ORF">niasHS_006486</name>
</gene>
<feature type="compositionally biased region" description="Basic and acidic residues" evidence="1">
    <location>
        <begin position="312"/>
        <end position="323"/>
    </location>
</feature>
<feature type="compositionally biased region" description="Acidic residues" evidence="1">
    <location>
        <begin position="463"/>
        <end position="489"/>
    </location>
</feature>
<name>A0ABD2JHC9_HETSC</name>
<protein>
    <submittedName>
        <fullName evidence="2">Uncharacterized protein</fullName>
    </submittedName>
</protein>
<accession>A0ABD2JHC9</accession>
<dbReference type="Proteomes" id="UP001620645">
    <property type="component" value="Unassembled WGS sequence"/>
</dbReference>
<comment type="caution">
    <text evidence="2">The sequence shown here is derived from an EMBL/GenBank/DDBJ whole genome shotgun (WGS) entry which is preliminary data.</text>
</comment>